<keyword evidence="12 13" id="KW-0449">Lipoprotein</keyword>
<name>A0AAU7LPA5_9BURK</name>
<keyword evidence="6" id="KW-0732">Signal</keyword>
<organism evidence="13">
    <name type="scientific">Polaromonas hydrogenivorans</name>
    <dbReference type="NCBI Taxonomy" id="335476"/>
    <lineage>
        <taxon>Bacteria</taxon>
        <taxon>Pseudomonadati</taxon>
        <taxon>Pseudomonadota</taxon>
        <taxon>Betaproteobacteria</taxon>
        <taxon>Burkholderiales</taxon>
        <taxon>Comamonadaceae</taxon>
        <taxon>Polaromonas</taxon>
    </lineage>
</organism>
<evidence type="ECO:0000256" key="6">
    <source>
        <dbReference type="ARBA" id="ARBA00022729"/>
    </source>
</evidence>
<dbReference type="EMBL" id="CP157675">
    <property type="protein sequence ID" value="XBP69450.1"/>
    <property type="molecule type" value="Genomic_DNA"/>
</dbReference>
<evidence type="ECO:0000256" key="4">
    <source>
        <dbReference type="ARBA" id="ARBA00016202"/>
    </source>
</evidence>
<accession>A0AAU7LPA5</accession>
<dbReference type="InterPro" id="IPR029046">
    <property type="entry name" value="LolA/LolB/LppX"/>
</dbReference>
<gene>
    <name evidence="13" type="ORF">ABLV49_16370</name>
</gene>
<dbReference type="GO" id="GO:0009279">
    <property type="term" value="C:cell outer membrane"/>
    <property type="evidence" value="ECO:0007669"/>
    <property type="project" value="UniProtKB-SubCell"/>
</dbReference>
<dbReference type="Pfam" id="PF03550">
    <property type="entry name" value="LolB"/>
    <property type="match status" value="1"/>
</dbReference>
<keyword evidence="10" id="KW-0143">Chaperone</keyword>
<keyword evidence="9" id="KW-0564">Palmitate</keyword>
<proteinExistence type="inferred from homology"/>
<evidence type="ECO:0000256" key="2">
    <source>
        <dbReference type="ARBA" id="ARBA00009696"/>
    </source>
</evidence>
<evidence type="ECO:0000313" key="13">
    <source>
        <dbReference type="EMBL" id="XBP69450.1"/>
    </source>
</evidence>
<protein>
    <recommendedName>
        <fullName evidence="4">Outer-membrane lipoprotein LolB</fullName>
    </recommendedName>
</protein>
<keyword evidence="11" id="KW-0998">Cell outer membrane</keyword>
<dbReference type="RefSeq" id="WP_349278073.1">
    <property type="nucleotide sequence ID" value="NZ_CBCSCU010000009.1"/>
</dbReference>
<evidence type="ECO:0000256" key="7">
    <source>
        <dbReference type="ARBA" id="ARBA00022927"/>
    </source>
</evidence>
<comment type="similarity">
    <text evidence="2">Belongs to the LolB family.</text>
</comment>
<keyword evidence="8" id="KW-0472">Membrane</keyword>
<sequence length="170" mass="18524">MHFTDRLRRYLLHASLLATFLIAGCAHPTSGKALNDIKKELWTGRISLLVKSEPEQSFTAGFELKGRSERGELTLISPLGNVLGVLRWSPGEAELDSGNQKIQRFDSVDALMAQATGAAVPLNALFAWLQGDDANVSGWSADLSRQGEGRISARRTQPAPQADLRVVLDQ</sequence>
<evidence type="ECO:0000256" key="1">
    <source>
        <dbReference type="ARBA" id="ARBA00004459"/>
    </source>
</evidence>
<evidence type="ECO:0000256" key="9">
    <source>
        <dbReference type="ARBA" id="ARBA00023139"/>
    </source>
</evidence>
<comment type="subunit">
    <text evidence="3">Monomer.</text>
</comment>
<dbReference type="SUPFAM" id="SSF89392">
    <property type="entry name" value="Prokaryotic lipoproteins and lipoprotein localization factors"/>
    <property type="match status" value="1"/>
</dbReference>
<evidence type="ECO:0000256" key="11">
    <source>
        <dbReference type="ARBA" id="ARBA00023237"/>
    </source>
</evidence>
<evidence type="ECO:0000256" key="3">
    <source>
        <dbReference type="ARBA" id="ARBA00011245"/>
    </source>
</evidence>
<evidence type="ECO:0000256" key="5">
    <source>
        <dbReference type="ARBA" id="ARBA00022448"/>
    </source>
</evidence>
<evidence type="ECO:0000256" key="12">
    <source>
        <dbReference type="ARBA" id="ARBA00023288"/>
    </source>
</evidence>
<evidence type="ECO:0000256" key="8">
    <source>
        <dbReference type="ARBA" id="ARBA00023136"/>
    </source>
</evidence>
<dbReference type="PROSITE" id="PS51257">
    <property type="entry name" value="PROKAR_LIPOPROTEIN"/>
    <property type="match status" value="1"/>
</dbReference>
<comment type="subcellular location">
    <subcellularLocation>
        <location evidence="1">Cell outer membrane</location>
        <topology evidence="1">Lipid-anchor</topology>
    </subcellularLocation>
</comment>
<dbReference type="GO" id="GO:0015031">
    <property type="term" value="P:protein transport"/>
    <property type="evidence" value="ECO:0007669"/>
    <property type="project" value="UniProtKB-KW"/>
</dbReference>
<keyword evidence="7" id="KW-0653">Protein transport</keyword>
<keyword evidence="5" id="KW-0813">Transport</keyword>
<dbReference type="Gene3D" id="2.50.20.10">
    <property type="entry name" value="Lipoprotein localisation LolA/LolB/LppX"/>
    <property type="match status" value="1"/>
</dbReference>
<reference evidence="13" key="1">
    <citation type="submission" date="2024-05" db="EMBL/GenBank/DDBJ databases">
        <authorList>
            <person name="Bunk B."/>
            <person name="Swiderski J."/>
            <person name="Sproer C."/>
            <person name="Thiel V."/>
        </authorList>
    </citation>
    <scope>NUCLEOTIDE SEQUENCE</scope>
    <source>
        <strain evidence="13">DSM 17735</strain>
    </source>
</reference>
<dbReference type="InterPro" id="IPR004565">
    <property type="entry name" value="OM_lipoprot_LolB"/>
</dbReference>
<evidence type="ECO:0000256" key="10">
    <source>
        <dbReference type="ARBA" id="ARBA00023186"/>
    </source>
</evidence>
<dbReference type="AlphaFoldDB" id="A0AAU7LPA5"/>